<dbReference type="GO" id="GO:0085020">
    <property type="term" value="P:protein K6-linked ubiquitination"/>
    <property type="evidence" value="ECO:0007669"/>
    <property type="project" value="TreeGrafter"/>
</dbReference>
<keyword evidence="1" id="KW-0677">Repeat</keyword>
<keyword evidence="6" id="KW-1185">Reference proteome</keyword>
<dbReference type="EMBL" id="JAGTXO010000006">
    <property type="protein sequence ID" value="KAG8467525.1"/>
    <property type="molecule type" value="Genomic_DNA"/>
</dbReference>
<proteinExistence type="predicted"/>
<evidence type="ECO:0000256" key="1">
    <source>
        <dbReference type="ARBA" id="ARBA00022737"/>
    </source>
</evidence>
<dbReference type="PROSITE" id="PS50297">
    <property type="entry name" value="ANK_REP_REGION"/>
    <property type="match status" value="2"/>
</dbReference>
<dbReference type="Proteomes" id="UP000751190">
    <property type="component" value="Unassembled WGS sequence"/>
</dbReference>
<evidence type="ECO:0000256" key="4">
    <source>
        <dbReference type="SAM" id="MobiDB-lite"/>
    </source>
</evidence>
<evidence type="ECO:0000256" key="3">
    <source>
        <dbReference type="PROSITE-ProRule" id="PRU00023"/>
    </source>
</evidence>
<dbReference type="OrthoDB" id="2121094at2759"/>
<dbReference type="SUPFAM" id="SSF48403">
    <property type="entry name" value="Ankyrin repeat"/>
    <property type="match status" value="1"/>
</dbReference>
<gene>
    <name evidence="5" type="ORF">KFE25_000841</name>
</gene>
<feature type="repeat" description="ANK" evidence="3">
    <location>
        <begin position="50"/>
        <end position="82"/>
    </location>
</feature>
<dbReference type="Gene3D" id="1.25.40.20">
    <property type="entry name" value="Ankyrin repeat-containing domain"/>
    <property type="match status" value="2"/>
</dbReference>
<comment type="caution">
    <text evidence="5">The sequence shown here is derived from an EMBL/GenBank/DDBJ whole genome shotgun (WGS) entry which is preliminary data.</text>
</comment>
<evidence type="ECO:0000313" key="6">
    <source>
        <dbReference type="Proteomes" id="UP000751190"/>
    </source>
</evidence>
<dbReference type="AlphaFoldDB" id="A0A8J6CF16"/>
<dbReference type="GO" id="GO:0004842">
    <property type="term" value="F:ubiquitin-protein transferase activity"/>
    <property type="evidence" value="ECO:0007669"/>
    <property type="project" value="TreeGrafter"/>
</dbReference>
<evidence type="ECO:0000256" key="2">
    <source>
        <dbReference type="ARBA" id="ARBA00023043"/>
    </source>
</evidence>
<feature type="repeat" description="ANK" evidence="3">
    <location>
        <begin position="83"/>
        <end position="115"/>
    </location>
</feature>
<evidence type="ECO:0000313" key="5">
    <source>
        <dbReference type="EMBL" id="KAG8467525.1"/>
    </source>
</evidence>
<dbReference type="PANTHER" id="PTHR24171:SF8">
    <property type="entry name" value="BRCA1-ASSOCIATED RING DOMAIN PROTEIN 1"/>
    <property type="match status" value="1"/>
</dbReference>
<keyword evidence="2 3" id="KW-0040">ANK repeat</keyword>
<dbReference type="Pfam" id="PF12796">
    <property type="entry name" value="Ank_2"/>
    <property type="match status" value="1"/>
</dbReference>
<name>A0A8J6CF16_DIALT</name>
<organism evidence="5 6">
    <name type="scientific">Diacronema lutheri</name>
    <name type="common">Unicellular marine alga</name>
    <name type="synonym">Monochrysis lutheri</name>
    <dbReference type="NCBI Taxonomy" id="2081491"/>
    <lineage>
        <taxon>Eukaryota</taxon>
        <taxon>Haptista</taxon>
        <taxon>Haptophyta</taxon>
        <taxon>Pavlovophyceae</taxon>
        <taxon>Pavlovales</taxon>
        <taxon>Pavlovaceae</taxon>
        <taxon>Diacronema</taxon>
    </lineage>
</organism>
<accession>A0A8J6CF16</accession>
<dbReference type="PROSITE" id="PS50088">
    <property type="entry name" value="ANK_REPEAT"/>
    <property type="match status" value="2"/>
</dbReference>
<dbReference type="InterPro" id="IPR002110">
    <property type="entry name" value="Ankyrin_rpt"/>
</dbReference>
<dbReference type="SMART" id="SM00248">
    <property type="entry name" value="ANK"/>
    <property type="match status" value="3"/>
</dbReference>
<sequence length="245" mass="25849">MFHRRKESVQLDSHPTHVKLGRLAEKGRIAELRDALIGAPDGAVNQRDANGFTPLLHACAEGHVEIVRLLLEHGASTEVSNFDGETALHLAASIGYDHCVEVLVAAGANVSVKTSSGKSALDLAQQMGHANVLTILESAVPEYDQGVGVRSPSERAPPTVAQDARDLAFALLEADLAELHDESLEEMATILEIVGGRISAVRASRTESASRTSARQQPAAVAQPPPSAVVTVPLVDLDADSGLRI</sequence>
<dbReference type="InterPro" id="IPR036770">
    <property type="entry name" value="Ankyrin_rpt-contain_sf"/>
</dbReference>
<dbReference type="PANTHER" id="PTHR24171">
    <property type="entry name" value="ANKYRIN REPEAT DOMAIN-CONTAINING PROTEIN 39-RELATED"/>
    <property type="match status" value="1"/>
</dbReference>
<dbReference type="PRINTS" id="PR01415">
    <property type="entry name" value="ANKYRIN"/>
</dbReference>
<feature type="region of interest" description="Disordered" evidence="4">
    <location>
        <begin position="205"/>
        <end position="225"/>
    </location>
</feature>
<protein>
    <submittedName>
        <fullName evidence="5">Uncharacterized protein</fullName>
    </submittedName>
</protein>
<reference evidence="5" key="1">
    <citation type="submission" date="2021-05" db="EMBL/GenBank/DDBJ databases">
        <title>The genome of the haptophyte Pavlova lutheri (Diacronema luteri, Pavlovales) - a model for lipid biosynthesis in eukaryotic algae.</title>
        <authorList>
            <person name="Hulatt C.J."/>
            <person name="Posewitz M.C."/>
        </authorList>
    </citation>
    <scope>NUCLEOTIDE SEQUENCE</scope>
    <source>
        <strain evidence="5">NIVA-4/92</strain>
    </source>
</reference>